<sequence>MSKGASKTYGLANLACCPNHLNDQTGPLWSLSACYESPFSTTSPAHPDAPPHPMRIRGVLRSHLTQEPLSCPRALATEPAQTPNLTLSLPEGPHRAVQEEASTRAREAGARLGRGRARTGPGGAAGARSGSGSPARPAPPAPARAGHVVPRPPALWAPAASGPRQPAWPQQGLRTLRGERRGPKGRAPGGGAPRRGRREGRTRGAPGACFRGSRPAGSVRVSGEQRVAPQALSRGCSGRGQRTAEAPGRRPLRETVGGRSVCSHNPLLGHAGDPGAAAGLGPASASRSSLTAEDEYPVRAWRCTALKTAAGTRVAL</sequence>
<dbReference type="RefSeq" id="XP_019323633.2">
    <property type="nucleotide sequence ID" value="XM_019468088.2"/>
</dbReference>
<protein>
    <submittedName>
        <fullName evidence="3">Translation initiation factor IF-2-like</fullName>
    </submittedName>
</protein>
<feature type="compositionally biased region" description="Low complexity" evidence="1">
    <location>
        <begin position="273"/>
        <end position="290"/>
    </location>
</feature>
<dbReference type="GeneID" id="109278064"/>
<feature type="compositionally biased region" description="Low complexity" evidence="1">
    <location>
        <begin position="126"/>
        <end position="135"/>
    </location>
</feature>
<feature type="compositionally biased region" description="Basic and acidic residues" evidence="1">
    <location>
        <begin position="92"/>
        <end position="109"/>
    </location>
</feature>
<evidence type="ECO:0000256" key="1">
    <source>
        <dbReference type="SAM" id="MobiDB-lite"/>
    </source>
</evidence>
<proteinExistence type="predicted"/>
<accession>A0A9V1GJN1</accession>
<feature type="region of interest" description="Disordered" evidence="1">
    <location>
        <begin position="273"/>
        <end position="294"/>
    </location>
</feature>
<name>A0A9V1GJN1_PANPR</name>
<evidence type="ECO:0000313" key="3">
    <source>
        <dbReference type="RefSeq" id="XP_019323633.2"/>
    </source>
</evidence>
<dbReference type="Proteomes" id="UP001165780">
    <property type="component" value="Unplaced"/>
</dbReference>
<feature type="region of interest" description="Disordered" evidence="1">
    <location>
        <begin position="83"/>
        <end position="258"/>
    </location>
</feature>
<reference evidence="3" key="1">
    <citation type="submission" date="2025-08" db="UniProtKB">
        <authorList>
            <consortium name="RefSeq"/>
        </authorList>
    </citation>
    <scope>IDENTIFICATION</scope>
    <source>
        <tissue evidence="3">Whole blood</tissue>
    </source>
</reference>
<dbReference type="PROSITE" id="PS51257">
    <property type="entry name" value="PROKAR_LIPOPROTEIN"/>
    <property type="match status" value="1"/>
</dbReference>
<evidence type="ECO:0000313" key="2">
    <source>
        <dbReference type="Proteomes" id="UP001165780"/>
    </source>
</evidence>
<gene>
    <name evidence="3" type="primary">LOC109278064</name>
</gene>
<dbReference type="KEGG" id="ppad:109278064"/>
<dbReference type="AlphaFoldDB" id="A0A9V1GJN1"/>
<organism evidence="2 3">
    <name type="scientific">Panthera pardus</name>
    <name type="common">Leopard</name>
    <name type="synonym">Felis pardus</name>
    <dbReference type="NCBI Taxonomy" id="9691"/>
    <lineage>
        <taxon>Eukaryota</taxon>
        <taxon>Metazoa</taxon>
        <taxon>Chordata</taxon>
        <taxon>Craniata</taxon>
        <taxon>Vertebrata</taxon>
        <taxon>Euteleostomi</taxon>
        <taxon>Mammalia</taxon>
        <taxon>Eutheria</taxon>
        <taxon>Laurasiatheria</taxon>
        <taxon>Carnivora</taxon>
        <taxon>Feliformia</taxon>
        <taxon>Felidae</taxon>
        <taxon>Pantherinae</taxon>
        <taxon>Panthera</taxon>
    </lineage>
</organism>
<keyword evidence="2" id="KW-1185">Reference proteome</keyword>